<evidence type="ECO:0000313" key="1">
    <source>
        <dbReference type="EMBL" id="CBA06318.1"/>
    </source>
</evidence>
<dbReference type="AlphaFoldDB" id="C6SIQ1"/>
<sequence length="32" mass="3495">MGKARHFVKFFGAASVFFPKIPYNSASATFIG</sequence>
<proteinExistence type="predicted"/>
<accession>C6SIQ1</accession>
<gene>
    <name evidence="1" type="ORF">NMW_0821</name>
</gene>
<protein>
    <submittedName>
        <fullName evidence="1">Uncharacterized protein</fullName>
    </submittedName>
</protein>
<dbReference type="EMBL" id="AM889138">
    <property type="protein sequence ID" value="CBA06318.1"/>
    <property type="molecule type" value="Genomic_DNA"/>
</dbReference>
<organism evidence="1">
    <name type="scientific">Neisseria meningitidis alpha275</name>
    <dbReference type="NCBI Taxonomy" id="295996"/>
    <lineage>
        <taxon>Bacteria</taxon>
        <taxon>Pseudomonadati</taxon>
        <taxon>Pseudomonadota</taxon>
        <taxon>Betaproteobacteria</taxon>
        <taxon>Neisseriales</taxon>
        <taxon>Neisseriaceae</taxon>
        <taxon>Neisseria</taxon>
    </lineage>
</organism>
<reference evidence="1" key="1">
    <citation type="journal article" date="2008" name="Proc. Natl. Acad. Sci. U.S.A.">
        <title>Whole-genome comparison of disease and carriage strains provides insights into virulence evolution in Neisseria meningitidis.</title>
        <authorList>
            <person name="Schoen C."/>
            <person name="Blom J."/>
            <person name="Claus H."/>
            <person name="Schramm-Glueck A."/>
            <person name="Brandt P."/>
            <person name="Mueller T."/>
            <person name="Goesmann A."/>
            <person name="Joseph B."/>
            <person name="Konietzny S."/>
            <person name="Kurzai O."/>
            <person name="Schmitt C."/>
            <person name="Friedrich T."/>
            <person name="Linke B."/>
            <person name="Vogel U."/>
            <person name="Frosch M."/>
        </authorList>
    </citation>
    <scope>NUCLEOTIDE SEQUENCE</scope>
    <source>
        <strain evidence="1">Alpha275</strain>
    </source>
</reference>
<name>C6SIQ1_NEIME</name>